<comment type="caution">
    <text evidence="1">The sequence shown here is derived from an EMBL/GenBank/DDBJ whole genome shotgun (WGS) entry which is preliminary data.</text>
</comment>
<dbReference type="AlphaFoldDB" id="A0A926UPS1"/>
<evidence type="ECO:0000313" key="2">
    <source>
        <dbReference type="Proteomes" id="UP000631421"/>
    </source>
</evidence>
<sequence>MTIREMTAVKLFQLPDEILKEVDSFIDFMIMRHQLEVKSSNLSDGVAPKWQQWFDEVDRLELIPHEPVNEYQEAILDKYRNQGLDL</sequence>
<dbReference type="EMBL" id="JACJPY010000004">
    <property type="protein sequence ID" value="MBD2148950.1"/>
    <property type="molecule type" value="Genomic_DNA"/>
</dbReference>
<proteinExistence type="predicted"/>
<keyword evidence="2" id="KW-1185">Reference proteome</keyword>
<evidence type="ECO:0000313" key="1">
    <source>
        <dbReference type="EMBL" id="MBD2148950.1"/>
    </source>
</evidence>
<dbReference type="Proteomes" id="UP000631421">
    <property type="component" value="Unassembled WGS sequence"/>
</dbReference>
<reference evidence="1" key="2">
    <citation type="submission" date="2020-08" db="EMBL/GenBank/DDBJ databases">
        <authorList>
            <person name="Chen M."/>
            <person name="Teng W."/>
            <person name="Zhao L."/>
            <person name="Hu C."/>
            <person name="Zhou Y."/>
            <person name="Han B."/>
            <person name="Song L."/>
            <person name="Shu W."/>
        </authorList>
    </citation>
    <scope>NUCLEOTIDE SEQUENCE</scope>
    <source>
        <strain evidence="1">FACHB-1277</strain>
    </source>
</reference>
<accession>A0A926UPS1</accession>
<name>A0A926UPS1_9CYAN</name>
<gene>
    <name evidence="1" type="ORF">H6F44_02230</name>
</gene>
<dbReference type="RefSeq" id="WP_190349290.1">
    <property type="nucleotide sequence ID" value="NZ_JACJPY010000004.1"/>
</dbReference>
<reference evidence="1" key="1">
    <citation type="journal article" date="2015" name="ISME J.">
        <title>Draft Genome Sequence of Streptomyces incarnatus NRRL8089, which Produces the Nucleoside Antibiotic Sinefungin.</title>
        <authorList>
            <person name="Oshima K."/>
            <person name="Hattori M."/>
            <person name="Shimizu H."/>
            <person name="Fukuda K."/>
            <person name="Nemoto M."/>
            <person name="Inagaki K."/>
            <person name="Tamura T."/>
        </authorList>
    </citation>
    <scope>NUCLEOTIDE SEQUENCE</scope>
    <source>
        <strain evidence="1">FACHB-1277</strain>
    </source>
</reference>
<evidence type="ECO:0008006" key="3">
    <source>
        <dbReference type="Google" id="ProtNLM"/>
    </source>
</evidence>
<protein>
    <recommendedName>
        <fullName evidence="3">DUF2281 domain-containing protein</fullName>
    </recommendedName>
</protein>
<organism evidence="1 2">
    <name type="scientific">Pseudanabaena cinerea FACHB-1277</name>
    <dbReference type="NCBI Taxonomy" id="2949581"/>
    <lineage>
        <taxon>Bacteria</taxon>
        <taxon>Bacillati</taxon>
        <taxon>Cyanobacteriota</taxon>
        <taxon>Cyanophyceae</taxon>
        <taxon>Pseudanabaenales</taxon>
        <taxon>Pseudanabaenaceae</taxon>
        <taxon>Pseudanabaena</taxon>
        <taxon>Pseudanabaena cinerea</taxon>
    </lineage>
</organism>